<keyword evidence="3" id="KW-1185">Reference proteome</keyword>
<dbReference type="OrthoDB" id="1466726at2"/>
<gene>
    <name evidence="2" type="ORF">BLX24_23880</name>
</gene>
<sequence>MHVLSIFLLWLAGQQPAGAKPAGAQPYGWTAGHQQAYADLSKLKVQPALQRLAAENSRNGITIWLTDYADMLILLINDDEKAFDQLAGRETQRLDQLRTLPDDSPYARVLQAEVRLHWAFAKLKFGHEISAGRDIIKAFRLLADNQEKYPSFLPTYKALGLLHILFGSVPDNYTWLTNMLGLRGNVRLGLQELERAQHDPLLKNEAYLLELLARSYILTMSPAVSQQLTPWVNSQPDNLLVHYFGATMQIKNGHSEQALAYLNSRPTGPDYLPMPVLNSILGDIYLQQAQYDKAQGAFRRFLSTYRGQSFLKDAYYKLFLSFWLDNEDGKALPYLQKVTSVGKTVAETDKVAQQFAENFAKRAPSANQKVLMKARLAFDGGFLDDALEHLRGYTEARFGSTAEKAEYNYRLGRIRQKRAELPAAIPLFERAISLSEAGQLSFGATSALQLGYLYQQQKNNARARQYFEKALSYKKHEYKNSIDNKARAALNDLGE</sequence>
<dbReference type="Proteomes" id="UP000181790">
    <property type="component" value="Unassembled WGS sequence"/>
</dbReference>
<evidence type="ECO:0000313" key="2">
    <source>
        <dbReference type="EMBL" id="OIN56683.1"/>
    </source>
</evidence>
<evidence type="ECO:0000313" key="3">
    <source>
        <dbReference type="Proteomes" id="UP000181790"/>
    </source>
</evidence>
<reference evidence="2 3" key="1">
    <citation type="submission" date="2016-10" db="EMBL/GenBank/DDBJ databases">
        <title>Arsenicibacter rosenii gen. nov., sp. nov., an efficient arsenic-methylating bacterium isolated from an arsenic-contaminated paddy soil.</title>
        <authorList>
            <person name="Huang K."/>
        </authorList>
    </citation>
    <scope>NUCLEOTIDE SEQUENCE [LARGE SCALE GENOMIC DNA]</scope>
    <source>
        <strain evidence="2 3">SM-1</strain>
    </source>
</reference>
<dbReference type="Pfam" id="PF13181">
    <property type="entry name" value="TPR_8"/>
    <property type="match status" value="1"/>
</dbReference>
<dbReference type="SUPFAM" id="SSF48452">
    <property type="entry name" value="TPR-like"/>
    <property type="match status" value="1"/>
</dbReference>
<dbReference type="SMART" id="SM00028">
    <property type="entry name" value="TPR"/>
    <property type="match status" value="3"/>
</dbReference>
<dbReference type="Gene3D" id="1.25.40.10">
    <property type="entry name" value="Tetratricopeptide repeat domain"/>
    <property type="match status" value="2"/>
</dbReference>
<dbReference type="AlphaFoldDB" id="A0A1S2VD98"/>
<proteinExistence type="predicted"/>
<feature type="repeat" description="TPR" evidence="1">
    <location>
        <begin position="444"/>
        <end position="477"/>
    </location>
</feature>
<protein>
    <submittedName>
        <fullName evidence="2">Uncharacterized protein</fullName>
    </submittedName>
</protein>
<organism evidence="2 3">
    <name type="scientific">Arsenicibacter rosenii</name>
    <dbReference type="NCBI Taxonomy" id="1750698"/>
    <lineage>
        <taxon>Bacteria</taxon>
        <taxon>Pseudomonadati</taxon>
        <taxon>Bacteroidota</taxon>
        <taxon>Cytophagia</taxon>
        <taxon>Cytophagales</taxon>
        <taxon>Spirosomataceae</taxon>
        <taxon>Arsenicibacter</taxon>
    </lineage>
</organism>
<name>A0A1S2VD98_9BACT</name>
<dbReference type="InterPro" id="IPR011990">
    <property type="entry name" value="TPR-like_helical_dom_sf"/>
</dbReference>
<dbReference type="EMBL" id="MORL01000020">
    <property type="protein sequence ID" value="OIN56683.1"/>
    <property type="molecule type" value="Genomic_DNA"/>
</dbReference>
<dbReference type="PROSITE" id="PS50005">
    <property type="entry name" value="TPR"/>
    <property type="match status" value="2"/>
</dbReference>
<feature type="repeat" description="TPR" evidence="1">
    <location>
        <begin position="405"/>
        <end position="438"/>
    </location>
</feature>
<keyword evidence="1" id="KW-0802">TPR repeat</keyword>
<comment type="caution">
    <text evidence="2">The sequence shown here is derived from an EMBL/GenBank/DDBJ whole genome shotgun (WGS) entry which is preliminary data.</text>
</comment>
<accession>A0A1S2VD98</accession>
<dbReference type="InterPro" id="IPR019734">
    <property type="entry name" value="TPR_rpt"/>
</dbReference>
<dbReference type="RefSeq" id="WP_071505755.1">
    <property type="nucleotide sequence ID" value="NZ_MORL01000020.1"/>
</dbReference>
<evidence type="ECO:0000256" key="1">
    <source>
        <dbReference type="PROSITE-ProRule" id="PRU00339"/>
    </source>
</evidence>